<keyword evidence="2" id="KW-1185">Reference proteome</keyword>
<gene>
    <name evidence="1" type="ORF">AArcS_1714</name>
</gene>
<organism evidence="1 2">
    <name type="scientific">Natranaeroarchaeum sulfidigenes</name>
    <dbReference type="NCBI Taxonomy" id="2784880"/>
    <lineage>
        <taxon>Archaea</taxon>
        <taxon>Methanobacteriati</taxon>
        <taxon>Methanobacteriota</taxon>
        <taxon>Stenosarchaea group</taxon>
        <taxon>Halobacteria</taxon>
        <taxon>Halobacteriales</taxon>
        <taxon>Natronoarchaeaceae</taxon>
        <taxon>Natranaeroarchaeum</taxon>
    </lineage>
</organism>
<reference evidence="1" key="1">
    <citation type="submission" date="2020-11" db="EMBL/GenBank/DDBJ databases">
        <title>Carbohydrate-dependent, anaerobic sulfur respiration: A novel catabolism in halophilic archaea.</title>
        <authorList>
            <person name="Sorokin D.Y."/>
            <person name="Messina E."/>
            <person name="Smedile F."/>
            <person name="La Cono V."/>
            <person name="Hallsworth J.E."/>
            <person name="Yakimov M.M."/>
        </authorList>
    </citation>
    <scope>NUCLEOTIDE SEQUENCE</scope>
    <source>
        <strain evidence="1">AArc-S</strain>
    </source>
</reference>
<evidence type="ECO:0000313" key="1">
    <source>
        <dbReference type="EMBL" id="QSG02924.1"/>
    </source>
</evidence>
<name>A0A897MQS0_9EURY</name>
<evidence type="ECO:0000313" key="2">
    <source>
        <dbReference type="Proteomes" id="UP000663586"/>
    </source>
</evidence>
<dbReference type="SUPFAM" id="SSF52490">
    <property type="entry name" value="Tubulin nucleotide-binding domain-like"/>
    <property type="match status" value="1"/>
</dbReference>
<dbReference type="InterPro" id="IPR036525">
    <property type="entry name" value="Tubulin/FtsZ_GTPase_sf"/>
</dbReference>
<sequence>MGIEPDSPTVIIGVGGAGLKMLRRVSKVLEEENYDRSHFLLLAVDSRDVGEVDEIDRWGQFTTELNWSSRGAWEEKQDQYHYLGNNDESPPEEGGVNRNRTAARAVLDDPRNFNKLVNHLESQLESFGSGSNLSIWTLSALGGGTGSGILPTVLGTLQDMENGRLQEKISLNCITTVPELHAAPDQQSVPTIDNDAYGNSFAALAELGDLIDATRSEQQSLNIEQEMEIDLVDLYDEYSEPLKLSRDSIDNFYLLTVDEDRLDRDDGSYEREIEQIAAQTLLIHTQATENFPNHPNQNYSNRILKTCNVSEYSFPYDEATNFVLSYARLRELEYDQERLGTLEEAFTEGKRVVDNSLEAENRNEIDDPRVENALDYFLGELNGESFTFWDDKELINESLHSAVDIEDGHLQSLKQIFADVEKTRSEIIADKYRPESPRQFLSGDVDEVGIVTPEELVYEYLYLSQARAEIRFERDGVESNLDDDISWIYNNQHISGELARRVKDDFTDADGPSEQWEVLRRPVNNRVSELRDSGIMGIGSKDDVADEVKARSRAIDDDIETYEDLTASLQTVEELLSVRREKLQDLLQQYHTWQTEVRGYQETVKDAISRQENTVNNQREKVRHPPQGDDKQFLKIPVSDPDMLVEFVFGEQVDFKESIENLQKEYDTESNRTAIRRKLQNEVSIETLETQAIVDKDTIYQDLVTVLGALEHNTPGTGGAIVVPVSHGEDNWPAAAGESGFGGILSASDLRASIVTPDRGKGSGKVTSGLPGTIRFVYLELDVQLDALNEFRTMEAWYENDRILSIMDSDEDDPEQEINWAYPELAGKFTTGGTIESLDETELGS</sequence>
<protein>
    <recommendedName>
        <fullName evidence="3">Tubulin like</fullName>
    </recommendedName>
</protein>
<dbReference type="Pfam" id="PF13809">
    <property type="entry name" value="Tubulin_2"/>
    <property type="match status" value="1"/>
</dbReference>
<dbReference type="InterPro" id="IPR025904">
    <property type="entry name" value="Tubulin-like"/>
</dbReference>
<dbReference type="Gene3D" id="3.40.50.1440">
    <property type="entry name" value="Tubulin/FtsZ, GTPase domain"/>
    <property type="match status" value="1"/>
</dbReference>
<dbReference type="AlphaFoldDB" id="A0A897MQS0"/>
<evidence type="ECO:0008006" key="3">
    <source>
        <dbReference type="Google" id="ProtNLM"/>
    </source>
</evidence>
<dbReference type="KEGG" id="hara:AArcS_1714"/>
<dbReference type="RefSeq" id="WP_238476991.1">
    <property type="nucleotide sequence ID" value="NZ_CP064786.1"/>
</dbReference>
<proteinExistence type="predicted"/>
<accession>A0A897MQS0</accession>
<dbReference type="EMBL" id="CP064786">
    <property type="protein sequence ID" value="QSG02924.1"/>
    <property type="molecule type" value="Genomic_DNA"/>
</dbReference>
<dbReference type="GeneID" id="70685092"/>
<dbReference type="Proteomes" id="UP000663586">
    <property type="component" value="Chromosome"/>
</dbReference>